<dbReference type="Proteomes" id="UP000688137">
    <property type="component" value="Unassembled WGS sequence"/>
</dbReference>
<keyword evidence="2" id="KW-1185">Reference proteome</keyword>
<dbReference type="AlphaFoldDB" id="A0A8S1K3J0"/>
<protein>
    <submittedName>
        <fullName evidence="1">Uncharacterized protein</fullName>
    </submittedName>
</protein>
<name>A0A8S1K3J0_PARPR</name>
<dbReference type="EMBL" id="CAJJDM010000008">
    <property type="protein sequence ID" value="CAD8047430.1"/>
    <property type="molecule type" value="Genomic_DNA"/>
</dbReference>
<reference evidence="1" key="1">
    <citation type="submission" date="2021-01" db="EMBL/GenBank/DDBJ databases">
        <authorList>
            <consortium name="Genoscope - CEA"/>
            <person name="William W."/>
        </authorList>
    </citation>
    <scope>NUCLEOTIDE SEQUENCE</scope>
</reference>
<evidence type="ECO:0000313" key="1">
    <source>
        <dbReference type="EMBL" id="CAD8047430.1"/>
    </source>
</evidence>
<comment type="caution">
    <text evidence="1">The sequence shown here is derived from an EMBL/GenBank/DDBJ whole genome shotgun (WGS) entry which is preliminary data.</text>
</comment>
<organism evidence="1 2">
    <name type="scientific">Paramecium primaurelia</name>
    <dbReference type="NCBI Taxonomy" id="5886"/>
    <lineage>
        <taxon>Eukaryota</taxon>
        <taxon>Sar</taxon>
        <taxon>Alveolata</taxon>
        <taxon>Ciliophora</taxon>
        <taxon>Intramacronucleata</taxon>
        <taxon>Oligohymenophorea</taxon>
        <taxon>Peniculida</taxon>
        <taxon>Parameciidae</taxon>
        <taxon>Paramecium</taxon>
    </lineage>
</organism>
<sequence>MTKESFFGPRGYKFKTTFLIFFFRNLDTKQLIDHSNFPTTLENMNNNKYDYVKSHNNQQRTFTIKLIRVKLAQLENANKTIQIEKKRGRHYELTLQLKKDKIKLPKQEIALLI</sequence>
<gene>
    <name evidence="1" type="ORF">PPRIM_AZ9-3.1.T0110425</name>
</gene>
<evidence type="ECO:0000313" key="2">
    <source>
        <dbReference type="Proteomes" id="UP000688137"/>
    </source>
</evidence>
<accession>A0A8S1K3J0</accession>
<proteinExistence type="predicted"/>